<organism evidence="11 12">
    <name type="scientific">Pichia kluyveri</name>
    <name type="common">Yeast</name>
    <dbReference type="NCBI Taxonomy" id="36015"/>
    <lineage>
        <taxon>Eukaryota</taxon>
        <taxon>Fungi</taxon>
        <taxon>Dikarya</taxon>
        <taxon>Ascomycota</taxon>
        <taxon>Saccharomycotina</taxon>
        <taxon>Pichiomycetes</taxon>
        <taxon>Pichiales</taxon>
        <taxon>Pichiaceae</taxon>
        <taxon>Pichia</taxon>
    </lineage>
</organism>
<dbReference type="Proteomes" id="UP001378960">
    <property type="component" value="Unassembled WGS sequence"/>
</dbReference>
<dbReference type="GO" id="GO:0006614">
    <property type="term" value="P:SRP-dependent cotranslational protein targeting to membrane"/>
    <property type="evidence" value="ECO:0007669"/>
    <property type="project" value="InterPro"/>
</dbReference>
<keyword evidence="8" id="KW-0687">Ribonucleoprotein</keyword>
<dbReference type="InterPro" id="IPR013699">
    <property type="entry name" value="Signal_recog_part_SRP72_RNA-bd"/>
</dbReference>
<feature type="domain" description="Signal recognition particle SRP72 subunit RNA-binding" evidence="10">
    <location>
        <begin position="445"/>
        <end position="486"/>
    </location>
</feature>
<sequence length="504" mass="57069">MSLASSLPKLSLDGKKVNLPTSLPALKETLVNLIENDNYQRAQLIINALPQFANDSSILTEVAYIYYKLNNHEKLSEITPSTIALKHIFAQYYYSNGENDKALQLYNSINSSRDANDIAVNIRAVISQKLYDNKDSITLDSLPSSDIPSYDELFNDALIQIFSNNLINAQNLLEKAKNLAINSVSNYPQLDAFIELAPIDLQIAYVYILQKNISKSNDILDDISSQLTSLLNQYPKNKNLQIINLILQNNKLSIIDNESVVSPYLIFRELNFPNSIEETRLKLTIPQLSIFNRNELLLSNQINKTSKNTIKKFIENNPNNITFSSSSPINKLLQKVQKFINKNNNQGAIAYLESSIDIVKQHTSLIILLVTLYESINASNKVQSFLSSIVSSSSNESINEELLKFIQMKLNKDVKSIPINEEHLSSLISDIDVNSLNFPQFNNSNNQKSKPKMIKKRKNHNKKPKNTHSKIDPERWLPLKDRSYYKSKNKKKTQGGTVDSGLSI</sequence>
<dbReference type="PANTHER" id="PTHR14094">
    <property type="entry name" value="SIGNAL RECOGNITION PARTICLE 72"/>
    <property type="match status" value="1"/>
</dbReference>
<keyword evidence="7" id="KW-0733">Signal recognition particle</keyword>
<evidence type="ECO:0000259" key="10">
    <source>
        <dbReference type="Pfam" id="PF08492"/>
    </source>
</evidence>
<evidence type="ECO:0000256" key="7">
    <source>
        <dbReference type="ARBA" id="ARBA00023135"/>
    </source>
</evidence>
<feature type="compositionally biased region" description="Basic residues" evidence="9">
    <location>
        <begin position="449"/>
        <end position="468"/>
    </location>
</feature>
<feature type="region of interest" description="Disordered" evidence="9">
    <location>
        <begin position="439"/>
        <end position="504"/>
    </location>
</feature>
<evidence type="ECO:0000256" key="8">
    <source>
        <dbReference type="ARBA" id="ARBA00023274"/>
    </source>
</evidence>
<dbReference type="GO" id="GO:0043022">
    <property type="term" value="F:ribosome binding"/>
    <property type="evidence" value="ECO:0007669"/>
    <property type="project" value="TreeGrafter"/>
</dbReference>
<feature type="compositionally biased region" description="Basic and acidic residues" evidence="9">
    <location>
        <begin position="469"/>
        <end position="484"/>
    </location>
</feature>
<name>A0AAV5QZC0_PICKL</name>
<proteinExistence type="inferred from homology"/>
<evidence type="ECO:0000256" key="3">
    <source>
        <dbReference type="ARBA" id="ARBA00007676"/>
    </source>
</evidence>
<keyword evidence="12" id="KW-1185">Reference proteome</keyword>
<dbReference type="Gene3D" id="1.25.40.10">
    <property type="entry name" value="Tetratricopeptide repeat domain"/>
    <property type="match status" value="1"/>
</dbReference>
<dbReference type="Pfam" id="PF08492">
    <property type="entry name" value="SRP72"/>
    <property type="match status" value="1"/>
</dbReference>
<dbReference type="GO" id="GO:0005783">
    <property type="term" value="C:endoplasmic reticulum"/>
    <property type="evidence" value="ECO:0007669"/>
    <property type="project" value="UniProtKB-SubCell"/>
</dbReference>
<dbReference type="InterPro" id="IPR011990">
    <property type="entry name" value="TPR-like_helical_dom_sf"/>
</dbReference>
<dbReference type="InterPro" id="IPR026270">
    <property type="entry name" value="SRP72"/>
</dbReference>
<evidence type="ECO:0000256" key="9">
    <source>
        <dbReference type="SAM" id="MobiDB-lite"/>
    </source>
</evidence>
<dbReference type="GO" id="GO:0008312">
    <property type="term" value="F:7S RNA binding"/>
    <property type="evidence" value="ECO:0007669"/>
    <property type="project" value="InterPro"/>
</dbReference>
<comment type="caution">
    <text evidence="11">The sequence shown here is derived from an EMBL/GenBank/DDBJ whole genome shotgun (WGS) entry which is preliminary data.</text>
</comment>
<protein>
    <recommendedName>
        <fullName evidence="4">Signal recognition particle subunit SRP72</fullName>
    </recommendedName>
</protein>
<dbReference type="GO" id="GO:0005786">
    <property type="term" value="C:signal recognition particle, endoplasmic reticulum targeting"/>
    <property type="evidence" value="ECO:0007669"/>
    <property type="project" value="UniProtKB-KW"/>
</dbReference>
<evidence type="ECO:0000256" key="2">
    <source>
        <dbReference type="ARBA" id="ARBA00004496"/>
    </source>
</evidence>
<evidence type="ECO:0000256" key="5">
    <source>
        <dbReference type="ARBA" id="ARBA00022490"/>
    </source>
</evidence>
<dbReference type="PANTHER" id="PTHR14094:SF9">
    <property type="entry name" value="SIGNAL RECOGNITION PARTICLE SUBUNIT SRP72"/>
    <property type="match status" value="1"/>
</dbReference>
<keyword evidence="6" id="KW-0256">Endoplasmic reticulum</keyword>
<dbReference type="EMBL" id="BTGB01000001">
    <property type="protein sequence ID" value="GMM44142.1"/>
    <property type="molecule type" value="Genomic_DNA"/>
</dbReference>
<evidence type="ECO:0000256" key="6">
    <source>
        <dbReference type="ARBA" id="ARBA00022824"/>
    </source>
</evidence>
<feature type="compositionally biased region" description="Polar residues" evidence="9">
    <location>
        <begin position="439"/>
        <end position="448"/>
    </location>
</feature>
<evidence type="ECO:0000313" key="12">
    <source>
        <dbReference type="Proteomes" id="UP001378960"/>
    </source>
</evidence>
<accession>A0AAV5QZC0</accession>
<keyword evidence="5" id="KW-0963">Cytoplasm</keyword>
<evidence type="ECO:0000256" key="1">
    <source>
        <dbReference type="ARBA" id="ARBA00004240"/>
    </source>
</evidence>
<dbReference type="AlphaFoldDB" id="A0AAV5QZC0"/>
<comment type="subcellular location">
    <subcellularLocation>
        <location evidence="2">Cytoplasm</location>
    </subcellularLocation>
    <subcellularLocation>
        <location evidence="1">Endoplasmic reticulum</location>
    </subcellularLocation>
</comment>
<comment type="similarity">
    <text evidence="3">Belongs to the SRP72 family.</text>
</comment>
<evidence type="ECO:0000313" key="11">
    <source>
        <dbReference type="EMBL" id="GMM44142.1"/>
    </source>
</evidence>
<feature type="compositionally biased region" description="Polar residues" evidence="9">
    <location>
        <begin position="494"/>
        <end position="504"/>
    </location>
</feature>
<dbReference type="SUPFAM" id="SSF48452">
    <property type="entry name" value="TPR-like"/>
    <property type="match status" value="1"/>
</dbReference>
<gene>
    <name evidence="11" type="ORF">DAPK24_007170</name>
</gene>
<evidence type="ECO:0000256" key="4">
    <source>
        <dbReference type="ARBA" id="ARBA00018350"/>
    </source>
</evidence>
<reference evidence="11 12" key="1">
    <citation type="journal article" date="2023" name="Elife">
        <title>Identification of key yeast species and microbe-microbe interactions impacting larval growth of Drosophila in the wild.</title>
        <authorList>
            <person name="Mure A."/>
            <person name="Sugiura Y."/>
            <person name="Maeda R."/>
            <person name="Honda K."/>
            <person name="Sakurai N."/>
            <person name="Takahashi Y."/>
            <person name="Watada M."/>
            <person name="Katoh T."/>
            <person name="Gotoh A."/>
            <person name="Gotoh Y."/>
            <person name="Taniguchi I."/>
            <person name="Nakamura K."/>
            <person name="Hayashi T."/>
            <person name="Katayama T."/>
            <person name="Uemura T."/>
            <person name="Hattori Y."/>
        </authorList>
    </citation>
    <scope>NUCLEOTIDE SEQUENCE [LARGE SCALE GENOMIC DNA]</scope>
    <source>
        <strain evidence="11 12">PK-24</strain>
    </source>
</reference>